<evidence type="ECO:0000313" key="11">
    <source>
        <dbReference type="Proteomes" id="UP001598130"/>
    </source>
</evidence>
<comment type="pathway">
    <text evidence="1">Protein modification; protein glycosylation.</text>
</comment>
<dbReference type="InterPro" id="IPR029489">
    <property type="entry name" value="OGT/SEC/SPY_C"/>
</dbReference>
<evidence type="ECO:0000256" key="1">
    <source>
        <dbReference type="ARBA" id="ARBA00004922"/>
    </source>
</evidence>
<keyword evidence="5" id="KW-0808">Transferase</keyword>
<evidence type="ECO:0000313" key="10">
    <source>
        <dbReference type="EMBL" id="MFD3266092.1"/>
    </source>
</evidence>
<dbReference type="SMART" id="SM00028">
    <property type="entry name" value="TPR"/>
    <property type="match status" value="5"/>
</dbReference>
<organism evidence="10 11">
    <name type="scientific">Phenylobacterium ferrooxidans</name>
    <dbReference type="NCBI Taxonomy" id="2982689"/>
    <lineage>
        <taxon>Bacteria</taxon>
        <taxon>Pseudomonadati</taxon>
        <taxon>Pseudomonadota</taxon>
        <taxon>Alphaproteobacteria</taxon>
        <taxon>Caulobacterales</taxon>
        <taxon>Caulobacteraceae</taxon>
        <taxon>Phenylobacterium</taxon>
    </lineage>
</organism>
<dbReference type="InterPro" id="IPR011990">
    <property type="entry name" value="TPR-like_helical_dom_sf"/>
</dbReference>
<dbReference type="Pfam" id="PF13181">
    <property type="entry name" value="TPR_8"/>
    <property type="match status" value="1"/>
</dbReference>
<protein>
    <recommendedName>
        <fullName evidence="3">protein O-GlcNAc transferase</fullName>
        <ecNumber evidence="3">2.4.1.255</ecNumber>
    </recommendedName>
</protein>
<gene>
    <name evidence="10" type="ORF">OCL97_19210</name>
</gene>
<keyword evidence="11" id="KW-1185">Reference proteome</keyword>
<dbReference type="Pfam" id="PF13844">
    <property type="entry name" value="Glyco_transf_41"/>
    <property type="match status" value="2"/>
</dbReference>
<evidence type="ECO:0000256" key="3">
    <source>
        <dbReference type="ARBA" id="ARBA00011970"/>
    </source>
</evidence>
<feature type="domain" description="O-GlcNAc transferase C-terminal" evidence="9">
    <location>
        <begin position="260"/>
        <end position="419"/>
    </location>
</feature>
<feature type="repeat" description="TPR" evidence="8">
    <location>
        <begin position="115"/>
        <end position="148"/>
    </location>
</feature>
<dbReference type="Proteomes" id="UP001598130">
    <property type="component" value="Unassembled WGS sequence"/>
</dbReference>
<accession>A0ABW6CW52</accession>
<evidence type="ECO:0000256" key="4">
    <source>
        <dbReference type="ARBA" id="ARBA00022676"/>
    </source>
</evidence>
<comment type="caution">
    <text evidence="10">The sequence shown here is derived from an EMBL/GenBank/DDBJ whole genome shotgun (WGS) entry which is preliminary data.</text>
</comment>
<evidence type="ECO:0000256" key="5">
    <source>
        <dbReference type="ARBA" id="ARBA00022679"/>
    </source>
</evidence>
<dbReference type="PROSITE" id="PS50005">
    <property type="entry name" value="TPR"/>
    <property type="match status" value="2"/>
</dbReference>
<evidence type="ECO:0000256" key="6">
    <source>
        <dbReference type="ARBA" id="ARBA00022737"/>
    </source>
</evidence>
<comment type="similarity">
    <text evidence="2">Belongs to the glycosyltransferase 41 family. O-GlcNAc transferase subfamily.</text>
</comment>
<dbReference type="PANTHER" id="PTHR44998:SF1">
    <property type="entry name" value="UDP-N-ACETYLGLUCOSAMINE--PEPTIDE N-ACETYLGLUCOSAMINYLTRANSFERASE 110 KDA SUBUNIT"/>
    <property type="match status" value="1"/>
</dbReference>
<feature type="repeat" description="TPR" evidence="8">
    <location>
        <begin position="47"/>
        <end position="80"/>
    </location>
</feature>
<dbReference type="Gene3D" id="3.40.50.11380">
    <property type="match status" value="1"/>
</dbReference>
<dbReference type="Gene3D" id="3.40.50.2000">
    <property type="entry name" value="Glycogen Phosphorylase B"/>
    <property type="match status" value="1"/>
</dbReference>
<sequence length="635" mass="69072">MTKEASLAAEESARANFTEAVRLHGLGRLDEAEPLYRAVLAHAPGQAHSLYNLGLLRRARGDHEGAITLWRTCLTHNPDHIVAGNAMGKALSMFGRLAEALAAFDATLQVAPRNIDALNCRGNILARIGRHAEALECYEQVVSLDPDYTLAVVNRANVLGTLGRAEEAVAAYRAGLRVAPDNAEIQGAKLFQQLQICDWSEYQVSSDLIVGLLSQGVAADLPFTLLAHCDAPVTQIAAANLHLKTRFPVPLRKLWSGEAYAHDRIRVAYVSADFRNHAVAHLIAGLFERHDRDRFEISAYALGPRVEDKKRARIRAAFPVFHDVAETGDLEVAQMIRAAEADIVVDLTGFTANCRPGIFAHRPAPIQINYLGHPGTMGRGLLDYVLGDGVVIPPGAEAGFGEQVIRLPHSYQVNDRDRVIAPRTPTRSEAGLPGDGFVFVCFNANYKINPPVFDVWMRLLLQTPGSVLWLLGGREAAVRNLRSEARARGVDPNRLIFAPKAAPEDHLARHRLADLFLDTLPYNAHTTASDALWTGLPLVTCVGRTFAARVAASLLQAAGLPELITKDLAAYEALALALARDPERLAALKAKLAAGLATAPLFDTDLSRRHIEAAYTIAWERHQRGEPPAAFDVPA</sequence>
<dbReference type="EC" id="2.4.1.255" evidence="3"/>
<dbReference type="EMBL" id="JAOTJD010000046">
    <property type="protein sequence ID" value="MFD3266092.1"/>
    <property type="molecule type" value="Genomic_DNA"/>
</dbReference>
<name>A0ABW6CW52_9CAUL</name>
<dbReference type="InterPro" id="IPR019734">
    <property type="entry name" value="TPR_rpt"/>
</dbReference>
<feature type="domain" description="O-GlcNAc transferase C-terminal" evidence="9">
    <location>
        <begin position="426"/>
        <end position="605"/>
    </location>
</feature>
<evidence type="ECO:0000256" key="8">
    <source>
        <dbReference type="PROSITE-ProRule" id="PRU00339"/>
    </source>
</evidence>
<keyword evidence="6" id="KW-0677">Repeat</keyword>
<dbReference type="SUPFAM" id="SSF48452">
    <property type="entry name" value="TPR-like"/>
    <property type="match status" value="1"/>
</dbReference>
<dbReference type="Pfam" id="PF13432">
    <property type="entry name" value="TPR_16"/>
    <property type="match status" value="1"/>
</dbReference>
<evidence type="ECO:0000256" key="7">
    <source>
        <dbReference type="ARBA" id="ARBA00022803"/>
    </source>
</evidence>
<proteinExistence type="inferred from homology"/>
<keyword evidence="4" id="KW-0328">Glycosyltransferase</keyword>
<dbReference type="Gene3D" id="1.25.40.10">
    <property type="entry name" value="Tetratricopeptide repeat domain"/>
    <property type="match status" value="3"/>
</dbReference>
<evidence type="ECO:0000256" key="2">
    <source>
        <dbReference type="ARBA" id="ARBA00005386"/>
    </source>
</evidence>
<dbReference type="Pfam" id="PF00515">
    <property type="entry name" value="TPR_1"/>
    <property type="match status" value="1"/>
</dbReference>
<keyword evidence="7 8" id="KW-0802">TPR repeat</keyword>
<evidence type="ECO:0000259" key="9">
    <source>
        <dbReference type="Pfam" id="PF13844"/>
    </source>
</evidence>
<dbReference type="PANTHER" id="PTHR44998">
    <property type="match status" value="1"/>
</dbReference>
<dbReference type="RefSeq" id="WP_377371392.1">
    <property type="nucleotide sequence ID" value="NZ_JAOTJD010000046.1"/>
</dbReference>
<reference evidence="10 11" key="1">
    <citation type="submission" date="2022-09" db="EMBL/GenBank/DDBJ databases">
        <title>New species of Phenylobacterium.</title>
        <authorList>
            <person name="Mieszkin S."/>
        </authorList>
    </citation>
    <scope>NUCLEOTIDE SEQUENCE [LARGE SCALE GENOMIC DNA]</scope>
    <source>
        <strain evidence="10 11">HK31-G</strain>
    </source>
</reference>